<name>A0ABV4D663_9LACT</name>
<dbReference type="InterPro" id="IPR007484">
    <property type="entry name" value="Peptidase_M28"/>
</dbReference>
<feature type="transmembrane region" description="Helical" evidence="1">
    <location>
        <begin position="497"/>
        <end position="517"/>
    </location>
</feature>
<reference evidence="4 5" key="1">
    <citation type="submission" date="2024-03" db="EMBL/GenBank/DDBJ databases">
        <title>Mouse gut bacterial collection (mGBC) of GemPharmatech.</title>
        <authorList>
            <person name="He Y."/>
            <person name="Dong L."/>
            <person name="Wu D."/>
            <person name="Gao X."/>
            <person name="Lin Z."/>
        </authorList>
    </citation>
    <scope>NUCLEOTIDE SEQUENCE [LARGE SCALE GENOMIC DNA]</scope>
    <source>
        <strain evidence="4 5">61-15</strain>
    </source>
</reference>
<accession>A0ABV4D663</accession>
<organism evidence="4 5">
    <name type="scientific">Lactococcus ileimucosae</name>
    <dbReference type="NCBI Taxonomy" id="2941329"/>
    <lineage>
        <taxon>Bacteria</taxon>
        <taxon>Bacillati</taxon>
        <taxon>Bacillota</taxon>
        <taxon>Bacilli</taxon>
        <taxon>Lactobacillales</taxon>
        <taxon>Streptococcaceae</taxon>
        <taxon>Lactococcus</taxon>
    </lineage>
</organism>
<keyword evidence="5" id="KW-1185">Reference proteome</keyword>
<evidence type="ECO:0000259" key="3">
    <source>
        <dbReference type="Pfam" id="PF04389"/>
    </source>
</evidence>
<proteinExistence type="predicted"/>
<feature type="domain" description="Peptidase M28" evidence="3">
    <location>
        <begin position="116"/>
        <end position="295"/>
    </location>
</feature>
<keyword evidence="1" id="KW-0812">Transmembrane</keyword>
<comment type="caution">
    <text evidence="4">The sequence shown here is derived from an EMBL/GenBank/DDBJ whole genome shotgun (WGS) entry which is preliminary data.</text>
</comment>
<dbReference type="SUPFAM" id="SSF53187">
    <property type="entry name" value="Zn-dependent exopeptidases"/>
    <property type="match status" value="1"/>
</dbReference>
<dbReference type="PANTHER" id="PTHR12147:SF26">
    <property type="entry name" value="PEPTIDASE M28 DOMAIN-CONTAINING PROTEIN"/>
    <property type="match status" value="1"/>
</dbReference>
<sequence length="526" mass="58372">MKKLKHMLRPALMLLLAALSLTAFITPRAPDSPLTSAAWDTVEFMSTEPRMIFSPEHLRRTENHIVQRLEDAGLPAMVTEHDLVPEDSILGADRLKLWVENLGFSPDVIESTSTRNIYSYIPGTSNKFVIFNAHYDSFPDSPGAADNATSVAALLESFIDFHQRGEKTEVGIQVLFSDGHEFGFGAGQFVKEHPDLLENTIFALNFDVVGNGPILPIGGANEFSNQFFKAVSNPTGFSVLADAHPLDERFFAKADIPAMSLVNFTRPWHYHVPSDVIENLSPGTVTHSIDVMSRLMEQVSQTEWAEDFEAEAPTTHFMLAYHVFIQYGGVVRSLISLLAIVSLIGLILLKRQELQISLKGIFISIAGVVLLLILYAGISVGAFMLFFRTVDHHPYLIISGLLLAVLLPLASYFYLKRLARFIQYETFAISIAGVFLALGLAQAVLMPGTEYLSLLPVLLITARLLLPQNKILYYVSGILLGLLYLPLLFIMTFVLGMALPIPALYYVLFIILFYVLAKNYPKSTPS</sequence>
<feature type="chain" id="PRO_5046869270" evidence="2">
    <location>
        <begin position="26"/>
        <end position="526"/>
    </location>
</feature>
<keyword evidence="2" id="KW-0732">Signal</keyword>
<evidence type="ECO:0000313" key="4">
    <source>
        <dbReference type="EMBL" id="MEY8443797.1"/>
    </source>
</evidence>
<gene>
    <name evidence="4" type="ORF">AALA52_06030</name>
</gene>
<feature type="transmembrane region" description="Helical" evidence="1">
    <location>
        <begin position="471"/>
        <end position="491"/>
    </location>
</feature>
<evidence type="ECO:0000313" key="5">
    <source>
        <dbReference type="Proteomes" id="UP001565283"/>
    </source>
</evidence>
<keyword evidence="1" id="KW-1133">Transmembrane helix</keyword>
<dbReference type="PANTHER" id="PTHR12147">
    <property type="entry name" value="METALLOPEPTIDASE M28 FAMILY MEMBER"/>
    <property type="match status" value="1"/>
</dbReference>
<evidence type="ECO:0000256" key="2">
    <source>
        <dbReference type="SAM" id="SignalP"/>
    </source>
</evidence>
<protein>
    <submittedName>
        <fullName evidence="4">M28 family metallopeptidase</fullName>
    </submittedName>
</protein>
<feature type="transmembrane region" description="Helical" evidence="1">
    <location>
        <begin position="393"/>
        <end position="415"/>
    </location>
</feature>
<feature type="signal peptide" evidence="2">
    <location>
        <begin position="1"/>
        <end position="25"/>
    </location>
</feature>
<dbReference type="EMBL" id="JBCLSH010000017">
    <property type="protein sequence ID" value="MEY8443797.1"/>
    <property type="molecule type" value="Genomic_DNA"/>
</dbReference>
<feature type="transmembrane region" description="Helical" evidence="1">
    <location>
        <begin position="361"/>
        <end position="387"/>
    </location>
</feature>
<dbReference type="Gene3D" id="3.40.630.10">
    <property type="entry name" value="Zn peptidases"/>
    <property type="match status" value="1"/>
</dbReference>
<dbReference type="Pfam" id="PF04389">
    <property type="entry name" value="Peptidase_M28"/>
    <property type="match status" value="1"/>
</dbReference>
<evidence type="ECO:0000256" key="1">
    <source>
        <dbReference type="SAM" id="Phobius"/>
    </source>
</evidence>
<dbReference type="InterPro" id="IPR045175">
    <property type="entry name" value="M28_fam"/>
</dbReference>
<feature type="transmembrane region" description="Helical" evidence="1">
    <location>
        <begin position="451"/>
        <end position="466"/>
    </location>
</feature>
<feature type="transmembrane region" description="Helical" evidence="1">
    <location>
        <begin position="324"/>
        <end position="349"/>
    </location>
</feature>
<dbReference type="Proteomes" id="UP001565283">
    <property type="component" value="Unassembled WGS sequence"/>
</dbReference>
<dbReference type="RefSeq" id="WP_369948362.1">
    <property type="nucleotide sequence ID" value="NZ_JBCLSH010000017.1"/>
</dbReference>
<feature type="transmembrane region" description="Helical" evidence="1">
    <location>
        <begin position="427"/>
        <end position="445"/>
    </location>
</feature>
<keyword evidence="1" id="KW-0472">Membrane</keyword>